<dbReference type="Proteomes" id="UP001596098">
    <property type="component" value="Unassembled WGS sequence"/>
</dbReference>
<dbReference type="InterPro" id="IPR050563">
    <property type="entry name" value="4-hydroxybenzoyl-CoA_TE"/>
</dbReference>
<dbReference type="InterPro" id="IPR029069">
    <property type="entry name" value="HotDog_dom_sf"/>
</dbReference>
<dbReference type="EMBL" id="JBHSQI010000003">
    <property type="protein sequence ID" value="MFC6153551.1"/>
    <property type="molecule type" value="Genomic_DNA"/>
</dbReference>
<reference evidence="2" key="1">
    <citation type="journal article" date="2019" name="Int. J. Syst. Evol. Microbiol.">
        <title>The Global Catalogue of Microorganisms (GCM) 10K type strain sequencing project: providing services to taxonomists for standard genome sequencing and annotation.</title>
        <authorList>
            <consortium name="The Broad Institute Genomics Platform"/>
            <consortium name="The Broad Institute Genome Sequencing Center for Infectious Disease"/>
            <person name="Wu L."/>
            <person name="Ma J."/>
        </authorList>
    </citation>
    <scope>NUCLEOTIDE SEQUENCE [LARGE SCALE GENOMIC DNA]</scope>
    <source>
        <strain evidence="2">DFY28</strain>
    </source>
</reference>
<accession>A0ABW1QVK3</accession>
<dbReference type="CDD" id="cd00586">
    <property type="entry name" value="4HBT"/>
    <property type="match status" value="2"/>
</dbReference>
<dbReference type="PANTHER" id="PTHR31793">
    <property type="entry name" value="4-HYDROXYBENZOYL-COA THIOESTERASE FAMILY MEMBER"/>
    <property type="match status" value="1"/>
</dbReference>
<dbReference type="PANTHER" id="PTHR31793:SF24">
    <property type="entry name" value="LONG-CHAIN ACYL-COA THIOESTERASE FADM"/>
    <property type="match status" value="1"/>
</dbReference>
<proteinExistence type="predicted"/>
<comment type="caution">
    <text evidence="1">The sequence shown here is derived from an EMBL/GenBank/DDBJ whole genome shotgun (WGS) entry which is preliminary data.</text>
</comment>
<dbReference type="Gene3D" id="3.10.129.10">
    <property type="entry name" value="Hotdog Thioesterase"/>
    <property type="match status" value="2"/>
</dbReference>
<protein>
    <submittedName>
        <fullName evidence="1">Acyl-CoA thioesterase</fullName>
        <ecNumber evidence="1">3.1.2.-</ecNumber>
    </submittedName>
</protein>
<evidence type="ECO:0000313" key="1">
    <source>
        <dbReference type="EMBL" id="MFC6153551.1"/>
    </source>
</evidence>
<dbReference type="RefSeq" id="WP_164878703.1">
    <property type="nucleotide sequence ID" value="NZ_CP034929.1"/>
</dbReference>
<dbReference type="GO" id="GO:0016787">
    <property type="term" value="F:hydrolase activity"/>
    <property type="evidence" value="ECO:0007669"/>
    <property type="project" value="UniProtKB-KW"/>
</dbReference>
<dbReference type="Pfam" id="PF13279">
    <property type="entry name" value="4HBT_2"/>
    <property type="match status" value="2"/>
</dbReference>
<dbReference type="EC" id="3.1.2.-" evidence="1"/>
<dbReference type="SUPFAM" id="SSF54637">
    <property type="entry name" value="Thioesterase/thiol ester dehydrase-isomerase"/>
    <property type="match status" value="2"/>
</dbReference>
<sequence>MRHVYQCPLRWADLDPLQHVNNVKYLDYLQDARVDFLRTIAPGLRADAASDAVEALVVVAHDITYAAPLALHRSVDVECWISEVKAATFTISYEIVTRVGEQRVVHASASTVLTPFVFAEQRPRRLAAEERALLKGWIENPTPSTPLPPMRPHLTPAGHYDLNVRFSDVDAYGHVNNVTFLEYLQEGRIAFTAELRNQLEPQDRTSVVVARTRIEYVRQMHHRVEPYAVVSWIESIGNRSMVVESEIRDGDVVHARASVVLVFFDPETQRSAAPSAAMRALVESRVAPAGR</sequence>
<keyword evidence="1" id="KW-0378">Hydrolase</keyword>
<organism evidence="1 2">
    <name type="scientific">Nocardioides yefusunii</name>
    <dbReference type="NCBI Taxonomy" id="2500546"/>
    <lineage>
        <taxon>Bacteria</taxon>
        <taxon>Bacillati</taxon>
        <taxon>Actinomycetota</taxon>
        <taxon>Actinomycetes</taxon>
        <taxon>Propionibacteriales</taxon>
        <taxon>Nocardioidaceae</taxon>
        <taxon>Nocardioides</taxon>
    </lineage>
</organism>
<evidence type="ECO:0000313" key="2">
    <source>
        <dbReference type="Proteomes" id="UP001596098"/>
    </source>
</evidence>
<gene>
    <name evidence="1" type="ORF">ACFPWU_07720</name>
</gene>
<keyword evidence="2" id="KW-1185">Reference proteome</keyword>
<name>A0ABW1QVK3_9ACTN</name>